<keyword evidence="7 11" id="KW-1133">Transmembrane helix</keyword>
<feature type="compositionally biased region" description="Gly residues" evidence="10">
    <location>
        <begin position="1254"/>
        <end position="1273"/>
    </location>
</feature>
<dbReference type="InterPro" id="IPR014710">
    <property type="entry name" value="RmlC-like_jellyroll"/>
</dbReference>
<feature type="transmembrane region" description="Helical" evidence="11">
    <location>
        <begin position="108"/>
        <end position="133"/>
    </location>
</feature>
<keyword evidence="4 11" id="KW-0812">Transmembrane</keyword>
<dbReference type="SUPFAM" id="SSF51206">
    <property type="entry name" value="cAMP-binding domain-like"/>
    <property type="match status" value="1"/>
</dbReference>
<feature type="region of interest" description="Disordered" evidence="10">
    <location>
        <begin position="935"/>
        <end position="973"/>
    </location>
</feature>
<dbReference type="PANTHER" id="PTHR45743:SF2">
    <property type="entry name" value="POTASSIUM CHANNEL AKT1"/>
    <property type="match status" value="1"/>
</dbReference>
<feature type="transmembrane region" description="Helical" evidence="11">
    <location>
        <begin position="27"/>
        <end position="56"/>
    </location>
</feature>
<feature type="compositionally biased region" description="Low complexity" evidence="10">
    <location>
        <begin position="1305"/>
        <end position="1315"/>
    </location>
</feature>
<dbReference type="InterPro" id="IPR018490">
    <property type="entry name" value="cNMP-bd_dom_sf"/>
</dbReference>
<keyword evidence="8" id="KW-0406">Ion transport</keyword>
<evidence type="ECO:0000256" key="6">
    <source>
        <dbReference type="ARBA" id="ARBA00022882"/>
    </source>
</evidence>
<keyword evidence="5" id="KW-0630">Potassium</keyword>
<feature type="transmembrane region" description="Helical" evidence="11">
    <location>
        <begin position="192"/>
        <end position="215"/>
    </location>
</feature>
<proteinExistence type="inferred from homology"/>
<organism evidence="13 14">
    <name type="scientific">Volvox reticuliferus</name>
    <dbReference type="NCBI Taxonomy" id="1737510"/>
    <lineage>
        <taxon>Eukaryota</taxon>
        <taxon>Viridiplantae</taxon>
        <taxon>Chlorophyta</taxon>
        <taxon>core chlorophytes</taxon>
        <taxon>Chlorophyceae</taxon>
        <taxon>CS clade</taxon>
        <taxon>Chlamydomonadales</taxon>
        <taxon>Volvocaceae</taxon>
        <taxon>Volvox</taxon>
    </lineage>
</organism>
<dbReference type="Proteomes" id="UP000747110">
    <property type="component" value="Unassembled WGS sequence"/>
</dbReference>
<dbReference type="GO" id="GO:0034702">
    <property type="term" value="C:monoatomic ion channel complex"/>
    <property type="evidence" value="ECO:0007669"/>
    <property type="project" value="UniProtKB-KW"/>
</dbReference>
<dbReference type="PROSITE" id="PS50042">
    <property type="entry name" value="CNMP_BINDING_3"/>
    <property type="match status" value="1"/>
</dbReference>
<keyword evidence="6" id="KW-0407">Ion channel</keyword>
<feature type="compositionally biased region" description="Polar residues" evidence="10">
    <location>
        <begin position="517"/>
        <end position="528"/>
    </location>
</feature>
<feature type="domain" description="Cyclic nucleotide-binding" evidence="12">
    <location>
        <begin position="336"/>
        <end position="411"/>
    </location>
</feature>
<feature type="compositionally biased region" description="Low complexity" evidence="10">
    <location>
        <begin position="1180"/>
        <end position="1195"/>
    </location>
</feature>
<dbReference type="EMBL" id="BNCP01000021">
    <property type="protein sequence ID" value="GIL81237.1"/>
    <property type="molecule type" value="Genomic_DNA"/>
</dbReference>
<evidence type="ECO:0000313" key="14">
    <source>
        <dbReference type="Proteomes" id="UP000747110"/>
    </source>
</evidence>
<dbReference type="GO" id="GO:0005249">
    <property type="term" value="F:voltage-gated potassium channel activity"/>
    <property type="evidence" value="ECO:0007669"/>
    <property type="project" value="InterPro"/>
</dbReference>
<feature type="region of interest" description="Disordered" evidence="10">
    <location>
        <begin position="853"/>
        <end position="889"/>
    </location>
</feature>
<comment type="caution">
    <text evidence="13">The sequence shown here is derived from an EMBL/GenBank/DDBJ whole genome shotgun (WGS) entry which is preliminary data.</text>
</comment>
<keyword evidence="14" id="KW-1185">Reference proteome</keyword>
<evidence type="ECO:0000256" key="2">
    <source>
        <dbReference type="ARBA" id="ARBA00007929"/>
    </source>
</evidence>
<dbReference type="Gene3D" id="2.60.120.10">
    <property type="entry name" value="Jelly Rolls"/>
    <property type="match status" value="1"/>
</dbReference>
<feature type="region of interest" description="Disordered" evidence="10">
    <location>
        <begin position="499"/>
        <end position="677"/>
    </location>
</feature>
<comment type="similarity">
    <text evidence="2">Belongs to the potassium channel family. Plant (TC 1.A.1.4) subfamily.</text>
</comment>
<evidence type="ECO:0000313" key="13">
    <source>
        <dbReference type="EMBL" id="GIL81237.1"/>
    </source>
</evidence>
<dbReference type="InterPro" id="IPR005821">
    <property type="entry name" value="Ion_trans_dom"/>
</dbReference>
<evidence type="ECO:0000256" key="9">
    <source>
        <dbReference type="ARBA" id="ARBA00023136"/>
    </source>
</evidence>
<dbReference type="PANTHER" id="PTHR45743">
    <property type="entry name" value="POTASSIUM CHANNEL AKT1"/>
    <property type="match status" value="1"/>
</dbReference>
<evidence type="ECO:0000256" key="1">
    <source>
        <dbReference type="ARBA" id="ARBA00004141"/>
    </source>
</evidence>
<accession>A0A8J4FLG9</accession>
<dbReference type="OrthoDB" id="426293at2759"/>
<dbReference type="Gene3D" id="1.10.287.70">
    <property type="match status" value="1"/>
</dbReference>
<sequence>MLLLLFKMGVTLTCGYRSRVVMNRRDAAWLYASTFSFWLDLLAVVPFVYLVVAVALGDSVARHQTVSIISLVRLARLFRVAAIIKKLYGRSTSGELKASWVADHFSVTPLYMALLVYLAMVLVNMYSCLLLLVARYEQEHGRTTWMSSIAWQDVAGLGGAERWYNAVYFCITVMTTTGYADFLPKSPLEQGLVSVMMLNGLVIFGTVVALTGSALKRSQAQAQRVHDQRKRLTLFRKWLQKWNVPERDCRDVVTFFSELSARRDEGRQESDIVFELPAFLRQQVAKFVVQDLLSQCAPLARLKPEVHELLASYCVPIELPTGHDLFRLGDDIEGSGGGLWLLEKGSVTALRNQEPSEMPAKDNDSDVPCLLGEGALLADVISACSSRMWTIRTERPCRIWQLREPSLRAALKIYPDITDHVMGFIRDRIMAWLSGQDDREEYGWCELVQLLKRSFIMGPLRERLKDCYLALQLATIEEGTLSQLLAAWLEMSATQKMALKDQPDDQRASSARAATANHENLATPTATPDVSIAGGRAGRGDAAVTSIRPSPLASEGAPVAAPPPSLPTVVRGDASTGGGGGGGGDGGGDACVQVDLPLPPPAALPPSASSPVSQWVQSSSGLLSPSSLPPAVEQALSRADAVRRSHGNGGSSGRGLTPVGDGLPRASSHPNAGCGVTEVFSGGGGHALEPSSASAGASQVGAPAAALSSARRPPQSISPFAIAATLPNYQNESAKQIGTVVAADGRVILEVPSVALANSGLMPSSPYGTSAPYLPTSLSLKDDGTLNGCIGTGAASPNAAAGEPMQLPPCSSPGSPQWVSVPDSAHADLAAHAKMSPSSPVMWQSPLAALPTSASTPLSMSVPHRTASSGRRRAPSFEYNRRGGGGGGDGGGQHILVQPASPMGPKSSTVASQIWYGFASGSSATAAAARMATAARVQQTPMSPQGPGGSSTRTVAAVTPPSPPPAAPTPPPAAPSLPAAVLVQQTAPGYTTFMHKIFLDAGVNLQPRQSNVAITDTKMAVDMTVARGPLQPMGPTILAPSCSTCGCATCAYCARPIVSQGAGAVLQQLDQVRGQSAGRSSVGAPHSPPPQRFLATANVIPAGSQNNPSRQLSGLHGSRQASGANISAIGGTAGSRQASGIDHTISGGGENNVAPVESSATHLANLSPAMTAVAQRSPMRRLQSSSLARSASHQRVPPATAAQGFTRLRSSSGISYSGVGVSGGGSLSATGVDRGRLGGEGGLNRNRSESLRSAGGGSGSFGSGGGNGASGGGGGGNGASGGGGGGNGGSGGGGGSSVLTPGAALAAAAAAVSGPEEGGDGGGGGIDKAAEGLRPSEAGLADALLPKSGTIRII</sequence>
<reference evidence="13" key="1">
    <citation type="journal article" date="2021" name="Proc. Natl. Acad. Sci. U.S.A.">
        <title>Three genomes in the algal genus Volvox reveal the fate of a haploid sex-determining region after a transition to homothallism.</title>
        <authorList>
            <person name="Yamamoto K."/>
            <person name="Hamaji T."/>
            <person name="Kawai-Toyooka H."/>
            <person name="Matsuzaki R."/>
            <person name="Takahashi F."/>
            <person name="Nishimura Y."/>
            <person name="Kawachi M."/>
            <person name="Noguchi H."/>
            <person name="Minakuchi Y."/>
            <person name="Umen J.G."/>
            <person name="Toyoda A."/>
            <person name="Nozaki H."/>
        </authorList>
    </citation>
    <scope>NUCLEOTIDE SEQUENCE</scope>
    <source>
        <strain evidence="13">NIES-3786</strain>
    </source>
</reference>
<protein>
    <recommendedName>
        <fullName evidence="12">Cyclic nucleotide-binding domain-containing protein</fullName>
    </recommendedName>
</protein>
<feature type="compositionally biased region" description="Pro residues" evidence="10">
    <location>
        <begin position="960"/>
        <end position="973"/>
    </location>
</feature>
<evidence type="ECO:0000256" key="7">
    <source>
        <dbReference type="ARBA" id="ARBA00022989"/>
    </source>
</evidence>
<gene>
    <name evidence="13" type="ORF">Vretifemale_10286</name>
</gene>
<keyword evidence="5" id="KW-0631">Potassium channel</keyword>
<evidence type="ECO:0000256" key="3">
    <source>
        <dbReference type="ARBA" id="ARBA00022448"/>
    </source>
</evidence>
<feature type="region of interest" description="Disordered" evidence="10">
    <location>
        <begin position="1225"/>
        <end position="1273"/>
    </location>
</feature>
<evidence type="ECO:0000256" key="4">
    <source>
        <dbReference type="ARBA" id="ARBA00022692"/>
    </source>
</evidence>
<feature type="compositionally biased region" description="Polar residues" evidence="10">
    <location>
        <begin position="1103"/>
        <end position="1112"/>
    </location>
</feature>
<name>A0A8J4FLG9_9CHLO</name>
<comment type="subcellular location">
    <subcellularLocation>
        <location evidence="1">Membrane</location>
        <topology evidence="1">Multi-pass membrane protein</topology>
    </subcellularLocation>
</comment>
<feature type="region of interest" description="Disordered" evidence="10">
    <location>
        <begin position="1305"/>
        <end position="1331"/>
    </location>
</feature>
<keyword evidence="9 11" id="KW-0472">Membrane</keyword>
<evidence type="ECO:0000259" key="12">
    <source>
        <dbReference type="PROSITE" id="PS50042"/>
    </source>
</evidence>
<keyword evidence="6" id="KW-0851">Voltage-gated channel</keyword>
<feature type="region of interest" description="Disordered" evidence="10">
    <location>
        <begin position="800"/>
        <end position="819"/>
    </location>
</feature>
<feature type="compositionally biased region" description="Low complexity" evidence="10">
    <location>
        <begin position="605"/>
        <end position="630"/>
    </location>
</feature>
<evidence type="ECO:0000256" key="10">
    <source>
        <dbReference type="SAM" id="MobiDB-lite"/>
    </source>
</evidence>
<feature type="region of interest" description="Disordered" evidence="10">
    <location>
        <begin position="1101"/>
        <end position="1155"/>
    </location>
</feature>
<keyword evidence="3" id="KW-0813">Transport</keyword>
<feature type="region of interest" description="Disordered" evidence="10">
    <location>
        <begin position="1174"/>
        <end position="1204"/>
    </location>
</feature>
<evidence type="ECO:0000256" key="5">
    <source>
        <dbReference type="ARBA" id="ARBA00022826"/>
    </source>
</evidence>
<evidence type="ECO:0000256" key="11">
    <source>
        <dbReference type="SAM" id="Phobius"/>
    </source>
</evidence>
<dbReference type="Pfam" id="PF00520">
    <property type="entry name" value="Ion_trans"/>
    <property type="match status" value="1"/>
</dbReference>
<dbReference type="CDD" id="cd00038">
    <property type="entry name" value="CAP_ED"/>
    <property type="match status" value="1"/>
</dbReference>
<dbReference type="SUPFAM" id="SSF81324">
    <property type="entry name" value="Voltage-gated potassium channels"/>
    <property type="match status" value="1"/>
</dbReference>
<evidence type="ECO:0000256" key="8">
    <source>
        <dbReference type="ARBA" id="ARBA00023065"/>
    </source>
</evidence>
<keyword evidence="5" id="KW-0633">Potassium transport</keyword>
<dbReference type="InterPro" id="IPR000595">
    <property type="entry name" value="cNMP-bd_dom"/>
</dbReference>
<dbReference type="InterPro" id="IPR045319">
    <property type="entry name" value="KAT/AKT"/>
</dbReference>
<feature type="compositionally biased region" description="Gly residues" evidence="10">
    <location>
        <begin position="575"/>
        <end position="589"/>
    </location>
</feature>